<feature type="domain" description="Fido" evidence="1">
    <location>
        <begin position="1"/>
        <end position="123"/>
    </location>
</feature>
<organism evidence="2 3">
    <name type="scientific">Leekyejoonella antrihumi</name>
    <dbReference type="NCBI Taxonomy" id="1660198"/>
    <lineage>
        <taxon>Bacteria</taxon>
        <taxon>Bacillati</taxon>
        <taxon>Actinomycetota</taxon>
        <taxon>Actinomycetes</taxon>
        <taxon>Micrococcales</taxon>
        <taxon>Dermacoccaceae</taxon>
        <taxon>Leekyejoonella</taxon>
    </lineage>
</organism>
<dbReference type="SUPFAM" id="SSF140931">
    <property type="entry name" value="Fic-like"/>
    <property type="match status" value="1"/>
</dbReference>
<dbReference type="InterPro" id="IPR053737">
    <property type="entry name" value="Type_II_TA_Toxin"/>
</dbReference>
<proteinExistence type="predicted"/>
<comment type="caution">
    <text evidence="2">The sequence shown here is derived from an EMBL/GenBank/DDBJ whole genome shotgun (WGS) entry which is preliminary data.</text>
</comment>
<evidence type="ECO:0000313" key="3">
    <source>
        <dbReference type="Proteomes" id="UP000320244"/>
    </source>
</evidence>
<dbReference type="AlphaFoldDB" id="A0A563DS24"/>
<sequence>MSVWPSISGLLSRSPAIRPRTWRRRAESIWPSRHYTPEAGFAGEEFYTRLVDKAAVLVCHLAWNHPLPDGNKRAAWAALVLFLDLNGVAWSPDPPEVDDAEQAMLAIAAHEVDEAWAADWLSMHAHFPEHRTSQNH</sequence>
<dbReference type="PANTHER" id="PTHR39426:SF1">
    <property type="entry name" value="HOMOLOGY TO DEATH-ON-CURING PROTEIN OF PHAGE P1"/>
    <property type="match status" value="1"/>
</dbReference>
<dbReference type="OrthoDB" id="9802752at2"/>
<gene>
    <name evidence="2" type="ORF">FGL98_23400</name>
</gene>
<evidence type="ECO:0000313" key="2">
    <source>
        <dbReference type="EMBL" id="TWP32742.1"/>
    </source>
</evidence>
<reference evidence="2 3" key="1">
    <citation type="submission" date="2019-05" db="EMBL/GenBank/DDBJ databases">
        <authorList>
            <person name="Lee S.D."/>
        </authorList>
    </citation>
    <scope>NUCLEOTIDE SEQUENCE [LARGE SCALE GENOMIC DNA]</scope>
    <source>
        <strain evidence="2 3">C5-26</strain>
    </source>
</reference>
<evidence type="ECO:0000259" key="1">
    <source>
        <dbReference type="PROSITE" id="PS51459"/>
    </source>
</evidence>
<protein>
    <submittedName>
        <fullName evidence="2">Type II toxin-antitoxin system death-on-curing family toxin</fullName>
    </submittedName>
</protein>
<reference evidence="2 3" key="2">
    <citation type="submission" date="2019-08" db="EMBL/GenBank/DDBJ databases">
        <title>Jejuicoccus antrihumi gen. nov., sp. nov., a new member of the family Dermacoccaceae isolated from a cave.</title>
        <authorList>
            <person name="Schumann P."/>
            <person name="Kim I.S."/>
        </authorList>
    </citation>
    <scope>NUCLEOTIDE SEQUENCE [LARGE SCALE GENOMIC DNA]</scope>
    <source>
        <strain evidence="2 3">C5-26</strain>
    </source>
</reference>
<dbReference type="Gene3D" id="1.20.120.1870">
    <property type="entry name" value="Fic/DOC protein, Fido domain"/>
    <property type="match status" value="1"/>
</dbReference>
<dbReference type="InterPro" id="IPR036597">
    <property type="entry name" value="Fido-like_dom_sf"/>
</dbReference>
<accession>A0A563DS24</accession>
<dbReference type="EMBL" id="VCQV01000059">
    <property type="protein sequence ID" value="TWP32742.1"/>
    <property type="molecule type" value="Genomic_DNA"/>
</dbReference>
<dbReference type="PANTHER" id="PTHR39426">
    <property type="entry name" value="HOMOLOGY TO DEATH-ON-CURING PROTEIN OF PHAGE P1"/>
    <property type="match status" value="1"/>
</dbReference>
<dbReference type="PROSITE" id="PS51459">
    <property type="entry name" value="FIDO"/>
    <property type="match status" value="1"/>
</dbReference>
<dbReference type="Proteomes" id="UP000320244">
    <property type="component" value="Unassembled WGS sequence"/>
</dbReference>
<dbReference type="InterPro" id="IPR003812">
    <property type="entry name" value="Fido"/>
</dbReference>
<dbReference type="InterPro" id="IPR006440">
    <property type="entry name" value="Doc"/>
</dbReference>
<name>A0A563DS24_9MICO</name>
<dbReference type="GO" id="GO:0016301">
    <property type="term" value="F:kinase activity"/>
    <property type="evidence" value="ECO:0007669"/>
    <property type="project" value="InterPro"/>
</dbReference>
<dbReference type="Pfam" id="PF02661">
    <property type="entry name" value="Fic"/>
    <property type="match status" value="1"/>
</dbReference>
<keyword evidence="3" id="KW-1185">Reference proteome</keyword>